<organism evidence="1 2">
    <name type="scientific">Nonomuraea mangrovi</name>
    <dbReference type="NCBI Taxonomy" id="2316207"/>
    <lineage>
        <taxon>Bacteria</taxon>
        <taxon>Bacillati</taxon>
        <taxon>Actinomycetota</taxon>
        <taxon>Actinomycetes</taxon>
        <taxon>Streptosporangiales</taxon>
        <taxon>Streptosporangiaceae</taxon>
        <taxon>Nonomuraea</taxon>
    </lineage>
</organism>
<name>A0ABW4TBM0_9ACTN</name>
<accession>A0ABW4TBM0</accession>
<evidence type="ECO:0000313" key="1">
    <source>
        <dbReference type="EMBL" id="MFD1938395.1"/>
    </source>
</evidence>
<dbReference type="RefSeq" id="WP_379580380.1">
    <property type="nucleotide sequence ID" value="NZ_JBHUFV010000067.1"/>
</dbReference>
<dbReference type="EMBL" id="JBHUFV010000067">
    <property type="protein sequence ID" value="MFD1938395.1"/>
    <property type="molecule type" value="Genomic_DNA"/>
</dbReference>
<comment type="caution">
    <text evidence="1">The sequence shown here is derived from an EMBL/GenBank/DDBJ whole genome shotgun (WGS) entry which is preliminary data.</text>
</comment>
<protein>
    <submittedName>
        <fullName evidence="1">Uncharacterized protein</fullName>
    </submittedName>
</protein>
<keyword evidence="2" id="KW-1185">Reference proteome</keyword>
<evidence type="ECO:0000313" key="2">
    <source>
        <dbReference type="Proteomes" id="UP001597368"/>
    </source>
</evidence>
<dbReference type="Proteomes" id="UP001597368">
    <property type="component" value="Unassembled WGS sequence"/>
</dbReference>
<gene>
    <name evidence="1" type="ORF">ACFSKW_43675</name>
</gene>
<sequence length="96" mass="10752">MTPDEALAELRNELQAAGVLTEDRDVFWCAADEPMLSLAPGLVIWIGRQHGFRWPDQKGRWRKCSLDDVCGVVDLILPIYKQRMSGVEAATQAEPV</sequence>
<reference evidence="2" key="1">
    <citation type="journal article" date="2019" name="Int. J. Syst. Evol. Microbiol.">
        <title>The Global Catalogue of Microorganisms (GCM) 10K type strain sequencing project: providing services to taxonomists for standard genome sequencing and annotation.</title>
        <authorList>
            <consortium name="The Broad Institute Genomics Platform"/>
            <consortium name="The Broad Institute Genome Sequencing Center for Infectious Disease"/>
            <person name="Wu L."/>
            <person name="Ma J."/>
        </authorList>
    </citation>
    <scope>NUCLEOTIDE SEQUENCE [LARGE SCALE GENOMIC DNA]</scope>
    <source>
        <strain evidence="2">ICMP 6774ER</strain>
    </source>
</reference>
<proteinExistence type="predicted"/>